<dbReference type="EnsemblPlants" id="AUR62025063-RA">
    <property type="protein sequence ID" value="AUR62025063-RA:cds"/>
    <property type="gene ID" value="AUR62025063"/>
</dbReference>
<dbReference type="InterPro" id="IPR013955">
    <property type="entry name" value="Rep_factor-A_C"/>
</dbReference>
<evidence type="ECO:0000313" key="4">
    <source>
        <dbReference type="Proteomes" id="UP000596660"/>
    </source>
</evidence>
<dbReference type="InterPro" id="IPR012340">
    <property type="entry name" value="NA-bd_OB-fold"/>
</dbReference>
<reference evidence="3" key="2">
    <citation type="submission" date="2021-03" db="UniProtKB">
        <authorList>
            <consortium name="EnsemblPlants"/>
        </authorList>
    </citation>
    <scope>IDENTIFICATION</scope>
</reference>
<proteinExistence type="predicted"/>
<organism evidence="3 4">
    <name type="scientific">Chenopodium quinoa</name>
    <name type="common">Quinoa</name>
    <dbReference type="NCBI Taxonomy" id="63459"/>
    <lineage>
        <taxon>Eukaryota</taxon>
        <taxon>Viridiplantae</taxon>
        <taxon>Streptophyta</taxon>
        <taxon>Embryophyta</taxon>
        <taxon>Tracheophyta</taxon>
        <taxon>Spermatophyta</taxon>
        <taxon>Magnoliopsida</taxon>
        <taxon>eudicotyledons</taxon>
        <taxon>Gunneridae</taxon>
        <taxon>Pentapetalae</taxon>
        <taxon>Caryophyllales</taxon>
        <taxon>Chenopodiaceae</taxon>
        <taxon>Chenopodioideae</taxon>
        <taxon>Atripliceae</taxon>
        <taxon>Chenopodium</taxon>
    </lineage>
</organism>
<dbReference type="Proteomes" id="UP000596660">
    <property type="component" value="Unplaced"/>
</dbReference>
<evidence type="ECO:0000259" key="2">
    <source>
        <dbReference type="Pfam" id="PF08646"/>
    </source>
</evidence>
<name>A0A803M837_CHEQI</name>
<dbReference type="Gramene" id="AUR62025063-RA">
    <property type="protein sequence ID" value="AUR62025063-RA:cds"/>
    <property type="gene ID" value="AUR62025063"/>
</dbReference>
<dbReference type="AlphaFoldDB" id="A0A803M837"/>
<feature type="region of interest" description="Disordered" evidence="1">
    <location>
        <begin position="243"/>
        <end position="285"/>
    </location>
</feature>
<reference evidence="3" key="1">
    <citation type="journal article" date="2017" name="Nature">
        <title>The genome of Chenopodium quinoa.</title>
        <authorList>
            <person name="Jarvis D.E."/>
            <person name="Ho Y.S."/>
            <person name="Lightfoot D.J."/>
            <person name="Schmoeckel S.M."/>
            <person name="Li B."/>
            <person name="Borm T.J.A."/>
            <person name="Ohyanagi H."/>
            <person name="Mineta K."/>
            <person name="Michell C.T."/>
            <person name="Saber N."/>
            <person name="Kharbatia N.M."/>
            <person name="Rupper R.R."/>
            <person name="Sharp A.R."/>
            <person name="Dally N."/>
            <person name="Boughton B.A."/>
            <person name="Woo Y.H."/>
            <person name="Gao G."/>
            <person name="Schijlen E.G.W.M."/>
            <person name="Guo X."/>
            <person name="Momin A.A."/>
            <person name="Negrao S."/>
            <person name="Al-Babili S."/>
            <person name="Gehring C."/>
            <person name="Roessner U."/>
            <person name="Jung C."/>
            <person name="Murphy K."/>
            <person name="Arold S.T."/>
            <person name="Gojobori T."/>
            <person name="van der Linden C.G."/>
            <person name="van Loo E.N."/>
            <person name="Jellen E.N."/>
            <person name="Maughan P.J."/>
            <person name="Tester M."/>
        </authorList>
    </citation>
    <scope>NUCLEOTIDE SEQUENCE [LARGE SCALE GENOMIC DNA]</scope>
    <source>
        <strain evidence="3">cv. PI 614886</strain>
    </source>
</reference>
<feature type="region of interest" description="Disordered" evidence="1">
    <location>
        <begin position="301"/>
        <end position="339"/>
    </location>
</feature>
<dbReference type="Pfam" id="PF08646">
    <property type="entry name" value="Rep_fac-A_C"/>
    <property type="match status" value="1"/>
</dbReference>
<keyword evidence="4" id="KW-1185">Reference proteome</keyword>
<evidence type="ECO:0000313" key="3">
    <source>
        <dbReference type="EnsemblPlants" id="AUR62025063-RA:cds"/>
    </source>
</evidence>
<dbReference type="SUPFAM" id="SSF50249">
    <property type="entry name" value="Nucleic acid-binding proteins"/>
    <property type="match status" value="1"/>
</dbReference>
<accession>A0A803M837</accession>
<sequence length="360" mass="41057">GNRMRGTLFGDQIQAFEEALRYLVEYDISIAPIRFIDEKWRTELDQFPYQMTFGSRAVIQPVHPELGPVLPNYQLIATIPRAIVPDERYGRKNLGELKLEMEDEKACCDQPLTISLWNDLTAPRYFDRLQNWAETFQAIGFRATKPHTRRAKQHLIQNAELEKVNAYPGCSNCWNRTNLPLQKRYSCSACSKKECICTERATFKFEASDDTGTMAFTTFNNDTERLFRKTAAEIYAIKEARSSEKNVQEETFAETPESPQQTSESLKRKKSSGKSPMEYGAEENVSELPLSEIGAKKKLCFGGMTPKKHNRGQNPRISLGKDHYEDVSDTLEPEQKQSTPVIVKTENVKKSSTESNTKAN</sequence>
<evidence type="ECO:0000256" key="1">
    <source>
        <dbReference type="SAM" id="MobiDB-lite"/>
    </source>
</evidence>
<protein>
    <recommendedName>
        <fullName evidence="2">Replication factor A C-terminal domain-containing protein</fullName>
    </recommendedName>
</protein>
<dbReference type="Gene3D" id="2.40.50.140">
    <property type="entry name" value="Nucleic acid-binding proteins"/>
    <property type="match status" value="1"/>
</dbReference>
<feature type="domain" description="Replication factor A C-terminal" evidence="2">
    <location>
        <begin position="165"/>
        <end position="250"/>
    </location>
</feature>